<protein>
    <submittedName>
        <fullName evidence="1">Uncharacterized protein</fullName>
    </submittedName>
</protein>
<gene>
    <name evidence="1" type="ORF">ANSO36C_01040</name>
</gene>
<dbReference type="Proteomes" id="UP001055453">
    <property type="component" value="Chromosome"/>
</dbReference>
<sequence length="116" mass="13226">MIEIEVSKHNMTHISRGKSQLLNLIECRVFFIKLDAIEMNEERAETRVRRLNIAQSEARINENKSLLCLDEQTVADEVSLRAATEAIEEGPTNWTHTAAIEMMNLHESSVTTLTNM</sequence>
<evidence type="ECO:0000313" key="2">
    <source>
        <dbReference type="Proteomes" id="UP001055453"/>
    </source>
</evidence>
<name>A0ABM7YUK8_NOSCO</name>
<accession>A0ABM7YUK8</accession>
<organism evidence="1 2">
    <name type="scientific">Nostoc cf. commune SO-36</name>
    <dbReference type="NCBI Taxonomy" id="449208"/>
    <lineage>
        <taxon>Bacteria</taxon>
        <taxon>Bacillati</taxon>
        <taxon>Cyanobacteriota</taxon>
        <taxon>Cyanophyceae</taxon>
        <taxon>Nostocales</taxon>
        <taxon>Nostocaceae</taxon>
        <taxon>Nostoc</taxon>
    </lineage>
</organism>
<dbReference type="EMBL" id="AP025732">
    <property type="protein sequence ID" value="BDI14302.1"/>
    <property type="molecule type" value="Genomic_DNA"/>
</dbReference>
<reference evidence="1" key="1">
    <citation type="submission" date="2022-04" db="EMBL/GenBank/DDBJ databases">
        <title>Complete genome sequence of a cyanobacterium, Nostoc sp. SO-36, isolated in Antarctica.</title>
        <authorList>
            <person name="Kanesaki Y."/>
            <person name="Effendi D."/>
            <person name="Sakamoto T."/>
            <person name="Ohtani S."/>
            <person name="Awai K."/>
        </authorList>
    </citation>
    <scope>NUCLEOTIDE SEQUENCE</scope>
    <source>
        <strain evidence="1">SO-36</strain>
    </source>
</reference>
<keyword evidence="2" id="KW-1185">Reference proteome</keyword>
<evidence type="ECO:0000313" key="1">
    <source>
        <dbReference type="EMBL" id="BDI14302.1"/>
    </source>
</evidence>
<proteinExistence type="predicted"/>